<feature type="transmembrane region" description="Helical" evidence="7">
    <location>
        <begin position="97"/>
        <end position="117"/>
    </location>
</feature>
<comment type="similarity">
    <text evidence="2">Belongs to the EamA transporter family.</text>
</comment>
<reference evidence="10" key="1">
    <citation type="journal article" date="2019" name="Int. J. Syst. Evol. Microbiol.">
        <title>The Global Catalogue of Microorganisms (GCM) 10K type strain sequencing project: providing services to taxonomists for standard genome sequencing and annotation.</title>
        <authorList>
            <consortium name="The Broad Institute Genomics Platform"/>
            <consortium name="The Broad Institute Genome Sequencing Center for Infectious Disease"/>
            <person name="Wu L."/>
            <person name="Ma J."/>
        </authorList>
    </citation>
    <scope>NUCLEOTIDE SEQUENCE [LARGE SCALE GENOMIC DNA]</scope>
    <source>
        <strain evidence="10">JCM 4855</strain>
    </source>
</reference>
<evidence type="ECO:0000256" key="5">
    <source>
        <dbReference type="ARBA" id="ARBA00022989"/>
    </source>
</evidence>
<feature type="transmembrane region" description="Helical" evidence="7">
    <location>
        <begin position="43"/>
        <end position="61"/>
    </location>
</feature>
<dbReference type="Pfam" id="PF00892">
    <property type="entry name" value="EamA"/>
    <property type="match status" value="1"/>
</dbReference>
<proteinExistence type="inferred from homology"/>
<feature type="transmembrane region" description="Helical" evidence="7">
    <location>
        <begin position="124"/>
        <end position="142"/>
    </location>
</feature>
<dbReference type="PANTHER" id="PTHR32322">
    <property type="entry name" value="INNER MEMBRANE TRANSPORTER"/>
    <property type="match status" value="1"/>
</dbReference>
<dbReference type="RefSeq" id="WP_189880329.1">
    <property type="nucleotide sequence ID" value="NZ_BMWA01000040.1"/>
</dbReference>
<organism evidence="9 10">
    <name type="scientific">Streptomyces viridiviolaceus</name>
    <dbReference type="NCBI Taxonomy" id="68282"/>
    <lineage>
        <taxon>Bacteria</taxon>
        <taxon>Bacillati</taxon>
        <taxon>Actinomycetota</taxon>
        <taxon>Actinomycetes</taxon>
        <taxon>Kitasatosporales</taxon>
        <taxon>Streptomycetaceae</taxon>
        <taxon>Streptomyces</taxon>
    </lineage>
</organism>
<evidence type="ECO:0000259" key="8">
    <source>
        <dbReference type="Pfam" id="PF00892"/>
    </source>
</evidence>
<evidence type="ECO:0000256" key="7">
    <source>
        <dbReference type="SAM" id="Phobius"/>
    </source>
</evidence>
<keyword evidence="5 7" id="KW-1133">Transmembrane helix</keyword>
<feature type="transmembrane region" description="Helical" evidence="7">
    <location>
        <begin position="177"/>
        <end position="196"/>
    </location>
</feature>
<keyword evidence="3" id="KW-1003">Cell membrane</keyword>
<dbReference type="SUPFAM" id="SSF103481">
    <property type="entry name" value="Multidrug resistance efflux transporter EmrE"/>
    <property type="match status" value="1"/>
</dbReference>
<gene>
    <name evidence="9" type="ORF">ACFQMH_08375</name>
</gene>
<evidence type="ECO:0000313" key="10">
    <source>
        <dbReference type="Proteomes" id="UP001596409"/>
    </source>
</evidence>
<feature type="transmembrane region" description="Helical" evidence="7">
    <location>
        <begin position="73"/>
        <end position="91"/>
    </location>
</feature>
<dbReference type="InterPro" id="IPR000620">
    <property type="entry name" value="EamA_dom"/>
</dbReference>
<feature type="transmembrane region" description="Helical" evidence="7">
    <location>
        <begin position="238"/>
        <end position="258"/>
    </location>
</feature>
<comment type="subcellular location">
    <subcellularLocation>
        <location evidence="1">Cell membrane</location>
        <topology evidence="1">Multi-pass membrane protein</topology>
    </subcellularLocation>
</comment>
<accession>A0ABW2DYV7</accession>
<dbReference type="EMBL" id="JBHSYM010000021">
    <property type="protein sequence ID" value="MFC7011716.1"/>
    <property type="molecule type" value="Genomic_DNA"/>
</dbReference>
<dbReference type="Proteomes" id="UP001596409">
    <property type="component" value="Unassembled WGS sequence"/>
</dbReference>
<evidence type="ECO:0000256" key="1">
    <source>
        <dbReference type="ARBA" id="ARBA00004651"/>
    </source>
</evidence>
<feature type="transmembrane region" description="Helical" evidence="7">
    <location>
        <begin position="264"/>
        <end position="281"/>
    </location>
</feature>
<evidence type="ECO:0000256" key="6">
    <source>
        <dbReference type="ARBA" id="ARBA00023136"/>
    </source>
</evidence>
<feature type="domain" description="EamA" evidence="8">
    <location>
        <begin position="148"/>
        <end position="276"/>
    </location>
</feature>
<dbReference type="PANTHER" id="PTHR32322:SF18">
    <property type="entry name" value="S-ADENOSYLMETHIONINE_S-ADENOSYLHOMOCYSTEINE TRANSPORTER"/>
    <property type="match status" value="1"/>
</dbReference>
<feature type="transmembrane region" description="Helical" evidence="7">
    <location>
        <begin position="208"/>
        <end position="226"/>
    </location>
</feature>
<keyword evidence="10" id="KW-1185">Reference proteome</keyword>
<evidence type="ECO:0000256" key="3">
    <source>
        <dbReference type="ARBA" id="ARBA00022475"/>
    </source>
</evidence>
<comment type="caution">
    <text evidence="9">The sequence shown here is derived from an EMBL/GenBank/DDBJ whole genome shotgun (WGS) entry which is preliminary data.</text>
</comment>
<sequence length="299" mass="30671">MVQAARLSRQGNSTAPALMLVQIASLQAGSAVAKEAYAFVGPSALAGVRLFFSAVILWLLVRPSLRGVTAVQWRAVIPLGLVFAAMNVAYFQVISRLPIGVAATVELLGPLALSIALSRRLEHLVVALLALSGVLLLTGPGASLSTAGLVLGGAAALCRAGYVALSRRVGRLFPDWTGLSLALACGACVVTPVSAVTDGVAVAAHPPVLLTGLLVALLSSLIPYALDMTVLRRIDARAFGVLLALSPAVAAAVGFLLLREQLTVRQLAAVALVVMAGAWSVRRVGRPAGLEARPGTPDS</sequence>
<keyword evidence="4 7" id="KW-0812">Transmembrane</keyword>
<dbReference type="InterPro" id="IPR050638">
    <property type="entry name" value="AA-Vitamin_Transporters"/>
</dbReference>
<evidence type="ECO:0000256" key="4">
    <source>
        <dbReference type="ARBA" id="ARBA00022692"/>
    </source>
</evidence>
<keyword evidence="6 7" id="KW-0472">Membrane</keyword>
<evidence type="ECO:0000256" key="2">
    <source>
        <dbReference type="ARBA" id="ARBA00007362"/>
    </source>
</evidence>
<protein>
    <submittedName>
        <fullName evidence="9">DMT family transporter</fullName>
    </submittedName>
</protein>
<dbReference type="InterPro" id="IPR037185">
    <property type="entry name" value="EmrE-like"/>
</dbReference>
<name>A0ABW2DYV7_9ACTN</name>
<evidence type="ECO:0000313" key="9">
    <source>
        <dbReference type="EMBL" id="MFC7011716.1"/>
    </source>
</evidence>